<dbReference type="EMBL" id="JARKIF010000021">
    <property type="protein sequence ID" value="KAJ7617328.1"/>
    <property type="molecule type" value="Genomic_DNA"/>
</dbReference>
<organism evidence="2 3">
    <name type="scientific">Roridomyces roridus</name>
    <dbReference type="NCBI Taxonomy" id="1738132"/>
    <lineage>
        <taxon>Eukaryota</taxon>
        <taxon>Fungi</taxon>
        <taxon>Dikarya</taxon>
        <taxon>Basidiomycota</taxon>
        <taxon>Agaricomycotina</taxon>
        <taxon>Agaricomycetes</taxon>
        <taxon>Agaricomycetidae</taxon>
        <taxon>Agaricales</taxon>
        <taxon>Marasmiineae</taxon>
        <taxon>Mycenaceae</taxon>
        <taxon>Roridomyces</taxon>
    </lineage>
</organism>
<dbReference type="Proteomes" id="UP001221142">
    <property type="component" value="Unassembled WGS sequence"/>
</dbReference>
<comment type="caution">
    <text evidence="2">The sequence shown here is derived from an EMBL/GenBank/DDBJ whole genome shotgun (WGS) entry which is preliminary data.</text>
</comment>
<sequence length="190" mass="20947">MSTVGEISGTASMLQTTPTPTDATNIILLAIAILLLVGCTLQLLSTVRLTAMLVSNMRSAEEAYFGALEIGVLDDTHTEILVQLQFRVCEIRQQTLRNSRTLVGGLRELLKGRALTIIRCIRDVKLFETEIEVSPSFCRLGQLTEQRWPDSEGSALALHIGQIFKGGSNTSIFDSDMYSRGNRETNNEVK</sequence>
<feature type="transmembrane region" description="Helical" evidence="1">
    <location>
        <begin position="26"/>
        <end position="49"/>
    </location>
</feature>
<accession>A0AAD7BDC5</accession>
<keyword evidence="1" id="KW-0812">Transmembrane</keyword>
<protein>
    <submittedName>
        <fullName evidence="2">Uncharacterized protein</fullName>
    </submittedName>
</protein>
<name>A0AAD7BDC5_9AGAR</name>
<evidence type="ECO:0000313" key="2">
    <source>
        <dbReference type="EMBL" id="KAJ7617328.1"/>
    </source>
</evidence>
<proteinExistence type="predicted"/>
<evidence type="ECO:0000256" key="1">
    <source>
        <dbReference type="SAM" id="Phobius"/>
    </source>
</evidence>
<keyword evidence="1" id="KW-1133">Transmembrane helix</keyword>
<dbReference type="AlphaFoldDB" id="A0AAD7BDC5"/>
<evidence type="ECO:0000313" key="3">
    <source>
        <dbReference type="Proteomes" id="UP001221142"/>
    </source>
</evidence>
<reference evidence="2" key="1">
    <citation type="submission" date="2023-03" db="EMBL/GenBank/DDBJ databases">
        <title>Massive genome expansion in bonnet fungi (Mycena s.s.) driven by repeated elements and novel gene families across ecological guilds.</title>
        <authorList>
            <consortium name="Lawrence Berkeley National Laboratory"/>
            <person name="Harder C.B."/>
            <person name="Miyauchi S."/>
            <person name="Viragh M."/>
            <person name="Kuo A."/>
            <person name="Thoen E."/>
            <person name="Andreopoulos B."/>
            <person name="Lu D."/>
            <person name="Skrede I."/>
            <person name="Drula E."/>
            <person name="Henrissat B."/>
            <person name="Morin E."/>
            <person name="Kohler A."/>
            <person name="Barry K."/>
            <person name="LaButti K."/>
            <person name="Morin E."/>
            <person name="Salamov A."/>
            <person name="Lipzen A."/>
            <person name="Mereny Z."/>
            <person name="Hegedus B."/>
            <person name="Baldrian P."/>
            <person name="Stursova M."/>
            <person name="Weitz H."/>
            <person name="Taylor A."/>
            <person name="Grigoriev I.V."/>
            <person name="Nagy L.G."/>
            <person name="Martin F."/>
            <person name="Kauserud H."/>
        </authorList>
    </citation>
    <scope>NUCLEOTIDE SEQUENCE</scope>
    <source>
        <strain evidence="2">9284</strain>
    </source>
</reference>
<keyword evidence="3" id="KW-1185">Reference proteome</keyword>
<gene>
    <name evidence="2" type="ORF">FB45DRAFT_872772</name>
</gene>
<keyword evidence="1" id="KW-0472">Membrane</keyword>